<dbReference type="EMBL" id="JAHJDP010000084">
    <property type="protein sequence ID" value="MBU2692089.1"/>
    <property type="molecule type" value="Genomic_DNA"/>
</dbReference>
<sequence length="457" mass="49134">MNLHKWLIASITLIFILLGLGCNDDDKPSGPGDAIAPSAVNDLAASDATENSIQLTWTATGDDNTSGTASDYDIRFATADITVANWSNATKAAGEPNPAAAGTPQTFTVTNLRGGTEYFFALKVADEEPNWSDLSNTAVDTTLPSSLMLVASSGGKYAIIDPVTGEDSVIVEPNGTYDGNGDYWAFGYGCRRVYFMAKPAGSGTKAIFGCDAFDGVNVERLTDAAQMNVEHLDGSPAEEKIVFQAWGGAESNYPGRNIFVINESGSGLTQLTHSGEAMEEPDGTDVTIDGGYMPIWSPDGTKIAFFARSLTRSKALHYDWVVMDADGNNKEVVNVYNGFSDIRRGGWSQDGEFLFINQLEGADWSIYALHIDSRIETEITAALGLSPAAPYWIAPSPLDDEIAFDRFMASATSLYKADYTVTGTSVSVSNSREVAHSNQYGVLSYDEPDWAPFYPEN</sequence>
<dbReference type="SMART" id="SM00060">
    <property type="entry name" value="FN3"/>
    <property type="match status" value="1"/>
</dbReference>
<organism evidence="2 3">
    <name type="scientific">Eiseniibacteriota bacterium</name>
    <dbReference type="NCBI Taxonomy" id="2212470"/>
    <lineage>
        <taxon>Bacteria</taxon>
        <taxon>Candidatus Eiseniibacteriota</taxon>
    </lineage>
</organism>
<gene>
    <name evidence="2" type="ORF">KJ970_14305</name>
</gene>
<dbReference type="SUPFAM" id="SSF82171">
    <property type="entry name" value="DPP6 N-terminal domain-like"/>
    <property type="match status" value="1"/>
</dbReference>
<dbReference type="Gene3D" id="2.120.10.30">
    <property type="entry name" value="TolB, C-terminal domain"/>
    <property type="match status" value="1"/>
</dbReference>
<dbReference type="Gene3D" id="2.60.40.10">
    <property type="entry name" value="Immunoglobulins"/>
    <property type="match status" value="1"/>
</dbReference>
<reference evidence="2" key="1">
    <citation type="submission" date="2021-05" db="EMBL/GenBank/DDBJ databases">
        <title>Energy efficiency and biological interactions define the core microbiome of deep oligotrophic groundwater.</title>
        <authorList>
            <person name="Mehrshad M."/>
            <person name="Lopez-Fernandez M."/>
            <person name="Bell E."/>
            <person name="Bernier-Latmani R."/>
            <person name="Bertilsson S."/>
            <person name="Dopson M."/>
        </authorList>
    </citation>
    <scope>NUCLEOTIDE SEQUENCE</scope>
    <source>
        <strain evidence="2">Modern_marine.mb.64</strain>
    </source>
</reference>
<dbReference type="InterPro" id="IPR036116">
    <property type="entry name" value="FN3_sf"/>
</dbReference>
<dbReference type="InterPro" id="IPR003961">
    <property type="entry name" value="FN3_dom"/>
</dbReference>
<dbReference type="InterPro" id="IPR011042">
    <property type="entry name" value="6-blade_b-propeller_TolB-like"/>
</dbReference>
<feature type="domain" description="Fibronectin type-III" evidence="1">
    <location>
        <begin position="36"/>
        <end position="145"/>
    </location>
</feature>
<dbReference type="SUPFAM" id="SSF49265">
    <property type="entry name" value="Fibronectin type III"/>
    <property type="match status" value="1"/>
</dbReference>
<dbReference type="InterPro" id="IPR013783">
    <property type="entry name" value="Ig-like_fold"/>
</dbReference>
<dbReference type="Proteomes" id="UP000777784">
    <property type="component" value="Unassembled WGS sequence"/>
</dbReference>
<comment type="caution">
    <text evidence="2">The sequence shown here is derived from an EMBL/GenBank/DDBJ whole genome shotgun (WGS) entry which is preliminary data.</text>
</comment>
<dbReference type="PROSITE" id="PS51257">
    <property type="entry name" value="PROKAR_LIPOPROTEIN"/>
    <property type="match status" value="1"/>
</dbReference>
<dbReference type="AlphaFoldDB" id="A0A948S1G3"/>
<proteinExistence type="predicted"/>
<name>A0A948S1G3_UNCEI</name>
<accession>A0A948S1G3</accession>
<evidence type="ECO:0000313" key="2">
    <source>
        <dbReference type="EMBL" id="MBU2692089.1"/>
    </source>
</evidence>
<evidence type="ECO:0000313" key="3">
    <source>
        <dbReference type="Proteomes" id="UP000777784"/>
    </source>
</evidence>
<evidence type="ECO:0000259" key="1">
    <source>
        <dbReference type="PROSITE" id="PS50853"/>
    </source>
</evidence>
<protein>
    <submittedName>
        <fullName evidence="2">Fibronectin type III domain-containing protein</fullName>
    </submittedName>
</protein>
<dbReference type="CDD" id="cd00063">
    <property type="entry name" value="FN3"/>
    <property type="match status" value="1"/>
</dbReference>
<dbReference type="Pfam" id="PF00041">
    <property type="entry name" value="fn3"/>
    <property type="match status" value="1"/>
</dbReference>
<dbReference type="PROSITE" id="PS50853">
    <property type="entry name" value="FN3"/>
    <property type="match status" value="1"/>
</dbReference>